<keyword evidence="7" id="KW-1185">Reference proteome</keyword>
<dbReference type="RefSeq" id="WP_073473733.1">
    <property type="nucleotide sequence ID" value="NZ_FQZU01000004.1"/>
</dbReference>
<feature type="domain" description="FAD-binding PCMH-type" evidence="5">
    <location>
        <begin position="34"/>
        <end position="219"/>
    </location>
</feature>
<dbReference type="SUPFAM" id="SSF55103">
    <property type="entry name" value="FAD-linked oxidases, C-terminal domain"/>
    <property type="match status" value="1"/>
</dbReference>
<evidence type="ECO:0000256" key="4">
    <source>
        <dbReference type="ARBA" id="ARBA00023002"/>
    </source>
</evidence>
<dbReference type="GO" id="GO:0008720">
    <property type="term" value="F:D-lactate dehydrogenase (NAD+) activity"/>
    <property type="evidence" value="ECO:0007669"/>
    <property type="project" value="TreeGrafter"/>
</dbReference>
<evidence type="ECO:0000256" key="1">
    <source>
        <dbReference type="ARBA" id="ARBA00001974"/>
    </source>
</evidence>
<dbReference type="InterPro" id="IPR016171">
    <property type="entry name" value="Vanillyl_alc_oxidase_C-sub2"/>
</dbReference>
<keyword evidence="3" id="KW-0274">FAD</keyword>
<sequence>MSSIHQELVNIVGEDYASNRREELFTYSKDLGTSQPLWPEYVVAPKTTDELQAVVRLANETKTPIVPLGGGMTLAGLALPQQGGVIIDLKRMDKILEVNEQGRYMVVEAGISHGKITSYLKKNHPNLMHSEPGAPPAATVGGNLAIHGQGDLAHPYGFNTDMVNGLEVVLPTGDIARFGSCAVGSGWYTMHPLPDIGLFLGWNGATGIITKVSLKLYPCKKFRENNMFVVENEEFVPDVLFEISHLGMAEDLIATSSEIPPMMNRLHYISIINTGDSEEELEFKRHMTFDVQLAKYIRNGVGGIVSLYDERSRPQVSKSADWKKGGGFEYVGAIVPVSFYPECYRRGSEISGRHFIPYTVLGRVIGSCHSMMFSWSYAFNRADDATVKHARDALHETDELVMELNGTIWKPAIFGQKLMLERMDPGALRLMKEVKKILDPNGIMNPGNWEVD</sequence>
<dbReference type="Gene3D" id="1.10.45.10">
    <property type="entry name" value="Vanillyl-alcohol Oxidase, Chain A, domain 4"/>
    <property type="match status" value="1"/>
</dbReference>
<dbReference type="InterPro" id="IPR016169">
    <property type="entry name" value="FAD-bd_PCMH_sub2"/>
</dbReference>
<dbReference type="InterPro" id="IPR016164">
    <property type="entry name" value="FAD-linked_Oxase-like_C"/>
</dbReference>
<dbReference type="STRING" id="1121393.SAMN02745216_01083"/>
<dbReference type="SUPFAM" id="SSF56176">
    <property type="entry name" value="FAD-binding/transporter-associated domain-like"/>
    <property type="match status" value="1"/>
</dbReference>
<proteinExistence type="predicted"/>
<comment type="cofactor">
    <cofactor evidence="1">
        <name>FAD</name>
        <dbReference type="ChEBI" id="CHEBI:57692"/>
    </cofactor>
</comment>
<accession>A0A1M6GRD5</accession>
<evidence type="ECO:0000313" key="7">
    <source>
        <dbReference type="Proteomes" id="UP000183994"/>
    </source>
</evidence>
<dbReference type="Gene3D" id="3.30.465.10">
    <property type="match status" value="1"/>
</dbReference>
<dbReference type="InterPro" id="IPR006094">
    <property type="entry name" value="Oxid_FAD_bind_N"/>
</dbReference>
<dbReference type="InterPro" id="IPR016166">
    <property type="entry name" value="FAD-bd_PCMH"/>
</dbReference>
<dbReference type="InterPro" id="IPR004113">
    <property type="entry name" value="FAD-bd_oxidored_4_C"/>
</dbReference>
<evidence type="ECO:0000256" key="3">
    <source>
        <dbReference type="ARBA" id="ARBA00022827"/>
    </source>
</evidence>
<name>A0A1M6GRD5_9BACT</name>
<dbReference type="Proteomes" id="UP000183994">
    <property type="component" value="Unassembled WGS sequence"/>
</dbReference>
<dbReference type="EMBL" id="FQZU01000004">
    <property type="protein sequence ID" value="SHJ12489.1"/>
    <property type="molecule type" value="Genomic_DNA"/>
</dbReference>
<dbReference type="Pfam" id="PF02913">
    <property type="entry name" value="FAD-oxidase_C"/>
    <property type="match status" value="1"/>
</dbReference>
<dbReference type="GO" id="GO:0071949">
    <property type="term" value="F:FAD binding"/>
    <property type="evidence" value="ECO:0007669"/>
    <property type="project" value="InterPro"/>
</dbReference>
<dbReference type="GO" id="GO:0004458">
    <property type="term" value="F:D-lactate dehydrogenase (cytochrome) activity"/>
    <property type="evidence" value="ECO:0007669"/>
    <property type="project" value="UniProtKB-EC"/>
</dbReference>
<protein>
    <submittedName>
        <fullName evidence="6">Glycolate oxidase</fullName>
    </submittedName>
</protein>
<dbReference type="PROSITE" id="PS51387">
    <property type="entry name" value="FAD_PCMH"/>
    <property type="match status" value="1"/>
</dbReference>
<dbReference type="InterPro" id="IPR036318">
    <property type="entry name" value="FAD-bd_PCMH-like_sf"/>
</dbReference>
<evidence type="ECO:0000259" key="5">
    <source>
        <dbReference type="PROSITE" id="PS51387"/>
    </source>
</evidence>
<dbReference type="GO" id="GO:1903457">
    <property type="term" value="P:lactate catabolic process"/>
    <property type="evidence" value="ECO:0007669"/>
    <property type="project" value="TreeGrafter"/>
</dbReference>
<dbReference type="AlphaFoldDB" id="A0A1M6GRD5"/>
<dbReference type="PANTHER" id="PTHR11748:SF118">
    <property type="entry name" value="ALKYLDIHYDROXYACETONEPHOSPHATE SYNTHASE (PRECURSOR)"/>
    <property type="match status" value="1"/>
</dbReference>
<reference evidence="7" key="1">
    <citation type="submission" date="2016-11" db="EMBL/GenBank/DDBJ databases">
        <authorList>
            <person name="Varghese N."/>
            <person name="Submissions S."/>
        </authorList>
    </citation>
    <scope>NUCLEOTIDE SEQUENCE [LARGE SCALE GENOMIC DNA]</scope>
    <source>
        <strain evidence="7">DSM 16219</strain>
    </source>
</reference>
<keyword evidence="4" id="KW-0560">Oxidoreductase</keyword>
<gene>
    <name evidence="6" type="ORF">SAMN02745216_01083</name>
</gene>
<dbReference type="PANTHER" id="PTHR11748">
    <property type="entry name" value="D-LACTATE DEHYDROGENASE"/>
    <property type="match status" value="1"/>
</dbReference>
<organism evidence="6 7">
    <name type="scientific">Desulfatibacillum alkenivorans DSM 16219</name>
    <dbReference type="NCBI Taxonomy" id="1121393"/>
    <lineage>
        <taxon>Bacteria</taxon>
        <taxon>Pseudomonadati</taxon>
        <taxon>Thermodesulfobacteriota</taxon>
        <taxon>Desulfobacteria</taxon>
        <taxon>Desulfobacterales</taxon>
        <taxon>Desulfatibacillaceae</taxon>
        <taxon>Desulfatibacillum</taxon>
    </lineage>
</organism>
<dbReference type="Pfam" id="PF01565">
    <property type="entry name" value="FAD_binding_4"/>
    <property type="match status" value="1"/>
</dbReference>
<keyword evidence="2" id="KW-0285">Flavoprotein</keyword>
<dbReference type="OrthoDB" id="9811557at2"/>
<evidence type="ECO:0000256" key="2">
    <source>
        <dbReference type="ARBA" id="ARBA00022630"/>
    </source>
</evidence>
<evidence type="ECO:0000313" key="6">
    <source>
        <dbReference type="EMBL" id="SHJ12489.1"/>
    </source>
</evidence>